<organism evidence="2 3">
    <name type="scientific">Luteolibacter luteus</name>
    <dbReference type="NCBI Taxonomy" id="2728835"/>
    <lineage>
        <taxon>Bacteria</taxon>
        <taxon>Pseudomonadati</taxon>
        <taxon>Verrucomicrobiota</taxon>
        <taxon>Verrucomicrobiia</taxon>
        <taxon>Verrucomicrobiales</taxon>
        <taxon>Verrucomicrobiaceae</taxon>
        <taxon>Luteolibacter</taxon>
    </lineage>
</organism>
<dbReference type="AlphaFoldDB" id="A0A858REP7"/>
<gene>
    <name evidence="2" type="ORF">HHL09_05255</name>
</gene>
<dbReference type="EMBL" id="CP051774">
    <property type="protein sequence ID" value="QJE95205.1"/>
    <property type="molecule type" value="Genomic_DNA"/>
</dbReference>
<keyword evidence="1" id="KW-1133">Transmembrane helix</keyword>
<keyword evidence="1" id="KW-0812">Transmembrane</keyword>
<dbReference type="RefSeq" id="WP_169453426.1">
    <property type="nucleotide sequence ID" value="NZ_CP051774.1"/>
</dbReference>
<accession>A0A858REP7</accession>
<feature type="transmembrane region" description="Helical" evidence="1">
    <location>
        <begin position="27"/>
        <end position="45"/>
    </location>
</feature>
<name>A0A858REP7_9BACT</name>
<evidence type="ECO:0000313" key="3">
    <source>
        <dbReference type="Proteomes" id="UP000501812"/>
    </source>
</evidence>
<protein>
    <submittedName>
        <fullName evidence="2">SLATT domain-containing protein</fullName>
    </submittedName>
</protein>
<dbReference type="Proteomes" id="UP000501812">
    <property type="component" value="Chromosome"/>
</dbReference>
<evidence type="ECO:0000256" key="1">
    <source>
        <dbReference type="SAM" id="Phobius"/>
    </source>
</evidence>
<keyword evidence="1" id="KW-0472">Membrane</keyword>
<evidence type="ECO:0000313" key="2">
    <source>
        <dbReference type="EMBL" id="QJE95205.1"/>
    </source>
</evidence>
<sequence>MTDWFRRCRESQKAHYEYGSKLESRHFWFGIPAIILSTAVGASFFKDGVDAQIRLGLGLLSMASAVVAALQTFLNLSDRAAKHKASGASYGAIRRALELLKTLPPADGDKMRQALEDIKGRMDDLAASAPAIPSKFKDKIDKGLKGRIHNRIFRLIPRAVESELNSNGDSPDK</sequence>
<proteinExistence type="predicted"/>
<keyword evidence="3" id="KW-1185">Reference proteome</keyword>
<feature type="transmembrane region" description="Helical" evidence="1">
    <location>
        <begin position="51"/>
        <end position="74"/>
    </location>
</feature>
<dbReference type="KEGG" id="luo:HHL09_05255"/>
<dbReference type="NCBIfam" id="NF033632">
    <property type="entry name" value="SLATT_4"/>
    <property type="match status" value="1"/>
</dbReference>
<reference evidence="2 3" key="1">
    <citation type="submission" date="2020-04" db="EMBL/GenBank/DDBJ databases">
        <title>Luteolibacter sp. G-1-1-1 isolated from soil.</title>
        <authorList>
            <person name="Dahal R.H."/>
        </authorList>
    </citation>
    <scope>NUCLEOTIDE SEQUENCE [LARGE SCALE GENOMIC DNA]</scope>
    <source>
        <strain evidence="2 3">G-1-1-1</strain>
    </source>
</reference>